<dbReference type="Proteomes" id="UP000261080">
    <property type="component" value="Unassembled WGS sequence"/>
</dbReference>
<evidence type="ECO:0000313" key="1">
    <source>
        <dbReference type="EMBL" id="RGE89971.1"/>
    </source>
</evidence>
<evidence type="ECO:0000313" key="2">
    <source>
        <dbReference type="Proteomes" id="UP000261080"/>
    </source>
</evidence>
<reference evidence="1 2" key="1">
    <citation type="submission" date="2018-08" db="EMBL/GenBank/DDBJ databases">
        <title>A genome reference for cultivated species of the human gut microbiota.</title>
        <authorList>
            <person name="Zou Y."/>
            <person name="Xue W."/>
            <person name="Luo G."/>
        </authorList>
    </citation>
    <scope>NUCLEOTIDE SEQUENCE [LARGE SCALE GENOMIC DNA]</scope>
    <source>
        <strain evidence="1 2">AF37-2AT</strain>
    </source>
</reference>
<dbReference type="OrthoDB" id="1912088at2"/>
<sequence>MNPKENQWDQWMNNPVFQNLDPLKQELMRTAFERTRGKTGRNLAPVMMSLITQANQKGIRFSEEEMTLILQFLKEGKSQEEQARIDQMVAFVNAAWKKRM</sequence>
<accession>A0A3E3K5M6</accession>
<proteinExistence type="predicted"/>
<gene>
    <name evidence="1" type="ORF">DW016_01530</name>
</gene>
<dbReference type="AlphaFoldDB" id="A0A3E3K5M6"/>
<dbReference type="EMBL" id="QVLX01000001">
    <property type="protein sequence ID" value="RGE89971.1"/>
    <property type="molecule type" value="Genomic_DNA"/>
</dbReference>
<organism evidence="1 2">
    <name type="scientific">Sellimonas intestinalis</name>
    <dbReference type="NCBI Taxonomy" id="1653434"/>
    <lineage>
        <taxon>Bacteria</taxon>
        <taxon>Bacillati</taxon>
        <taxon>Bacillota</taxon>
        <taxon>Clostridia</taxon>
        <taxon>Lachnospirales</taxon>
        <taxon>Lachnospiraceae</taxon>
        <taxon>Sellimonas</taxon>
    </lineage>
</organism>
<name>A0A3E3K5M6_9FIRM</name>
<comment type="caution">
    <text evidence="1">The sequence shown here is derived from an EMBL/GenBank/DDBJ whole genome shotgun (WGS) entry which is preliminary data.</text>
</comment>
<keyword evidence="2" id="KW-1185">Reference proteome</keyword>
<protein>
    <submittedName>
        <fullName evidence="1">Uncharacterized protein</fullName>
    </submittedName>
</protein>